<evidence type="ECO:0000256" key="1">
    <source>
        <dbReference type="SAM" id="MobiDB-lite"/>
    </source>
</evidence>
<reference evidence="2" key="2">
    <citation type="journal article" date="2015" name="Data Brief">
        <title>Shoot transcriptome of the giant reed, Arundo donax.</title>
        <authorList>
            <person name="Barrero R.A."/>
            <person name="Guerrero F.D."/>
            <person name="Moolhuijzen P."/>
            <person name="Goolsby J.A."/>
            <person name="Tidwell J."/>
            <person name="Bellgard S.E."/>
            <person name="Bellgard M.I."/>
        </authorList>
    </citation>
    <scope>NUCLEOTIDE SEQUENCE</scope>
    <source>
        <tissue evidence="2">Shoot tissue taken approximately 20 cm above the soil surface</tissue>
    </source>
</reference>
<reference evidence="2" key="1">
    <citation type="submission" date="2014-09" db="EMBL/GenBank/DDBJ databases">
        <authorList>
            <person name="Magalhaes I.L.F."/>
            <person name="Oliveira U."/>
            <person name="Santos F.R."/>
            <person name="Vidigal T.H.D.A."/>
            <person name="Brescovit A.D."/>
            <person name="Santos A.J."/>
        </authorList>
    </citation>
    <scope>NUCLEOTIDE SEQUENCE</scope>
    <source>
        <tissue evidence="2">Shoot tissue taken approximately 20 cm above the soil surface</tissue>
    </source>
</reference>
<feature type="compositionally biased region" description="Acidic residues" evidence="1">
    <location>
        <begin position="75"/>
        <end position="98"/>
    </location>
</feature>
<sequence>MLLRHHAPDEAARARYQKKVSNIIDDVLEWSPKLAISGMIEKHTGANMTEASNYTSGAGSSHAAPPSPEGKAAEAEPDMDVDGDTQVDSDESQDSEYADDMRTRSSEA</sequence>
<feature type="region of interest" description="Disordered" evidence="1">
    <location>
        <begin position="50"/>
        <end position="108"/>
    </location>
</feature>
<accession>A0A0A8XZY4</accession>
<dbReference type="AlphaFoldDB" id="A0A0A8XZY4"/>
<feature type="compositionally biased region" description="Basic and acidic residues" evidence="1">
    <location>
        <begin position="99"/>
        <end position="108"/>
    </location>
</feature>
<proteinExistence type="predicted"/>
<dbReference type="EMBL" id="GBRH01280628">
    <property type="protein sequence ID" value="JAD17267.1"/>
    <property type="molecule type" value="Transcribed_RNA"/>
</dbReference>
<name>A0A0A8XZY4_ARUDO</name>
<protein>
    <submittedName>
        <fullName evidence="2">Uncharacterized protein</fullName>
    </submittedName>
</protein>
<organism evidence="2">
    <name type="scientific">Arundo donax</name>
    <name type="common">Giant reed</name>
    <name type="synonym">Donax arundinaceus</name>
    <dbReference type="NCBI Taxonomy" id="35708"/>
    <lineage>
        <taxon>Eukaryota</taxon>
        <taxon>Viridiplantae</taxon>
        <taxon>Streptophyta</taxon>
        <taxon>Embryophyta</taxon>
        <taxon>Tracheophyta</taxon>
        <taxon>Spermatophyta</taxon>
        <taxon>Magnoliopsida</taxon>
        <taxon>Liliopsida</taxon>
        <taxon>Poales</taxon>
        <taxon>Poaceae</taxon>
        <taxon>PACMAD clade</taxon>
        <taxon>Arundinoideae</taxon>
        <taxon>Arundineae</taxon>
        <taxon>Arundo</taxon>
    </lineage>
</organism>
<evidence type="ECO:0000313" key="2">
    <source>
        <dbReference type="EMBL" id="JAD17267.1"/>
    </source>
</evidence>